<dbReference type="AlphaFoldDB" id="G3JQ04"/>
<dbReference type="Gene3D" id="3.90.180.10">
    <property type="entry name" value="Medium-chain alcohol dehydrogenases, catalytic domain"/>
    <property type="match status" value="1"/>
</dbReference>
<dbReference type="GO" id="GO:0000976">
    <property type="term" value="F:transcription cis-regulatory region binding"/>
    <property type="evidence" value="ECO:0007669"/>
    <property type="project" value="TreeGrafter"/>
</dbReference>
<dbReference type="GO" id="GO:0000981">
    <property type="term" value="F:DNA-binding transcription factor activity, RNA polymerase II-specific"/>
    <property type="evidence" value="ECO:0007669"/>
    <property type="project" value="TreeGrafter"/>
</dbReference>
<dbReference type="eggNOG" id="KOG1198">
    <property type="taxonomic scope" value="Eukaryota"/>
</dbReference>
<evidence type="ECO:0000256" key="4">
    <source>
        <dbReference type="ARBA" id="ARBA00023125"/>
    </source>
</evidence>
<feature type="domain" description="Enoyl reductase (ER)" evidence="8">
    <location>
        <begin position="4"/>
        <end position="255"/>
    </location>
</feature>
<protein>
    <submittedName>
        <fullName evidence="9">Putative oxidoreductase</fullName>
    </submittedName>
</protein>
<dbReference type="InterPro" id="IPR013154">
    <property type="entry name" value="ADH-like_N"/>
</dbReference>
<name>G3JQ04_CORMM</name>
<dbReference type="Proteomes" id="UP000001610">
    <property type="component" value="Unassembled WGS sequence"/>
</dbReference>
<evidence type="ECO:0000256" key="6">
    <source>
        <dbReference type="ARBA" id="ARBA00023242"/>
    </source>
</evidence>
<organism evidence="9 10">
    <name type="scientific">Cordyceps militaris (strain CM01)</name>
    <name type="common">Caterpillar fungus</name>
    <dbReference type="NCBI Taxonomy" id="983644"/>
    <lineage>
        <taxon>Eukaryota</taxon>
        <taxon>Fungi</taxon>
        <taxon>Dikarya</taxon>
        <taxon>Ascomycota</taxon>
        <taxon>Pezizomycotina</taxon>
        <taxon>Sordariomycetes</taxon>
        <taxon>Hypocreomycetidae</taxon>
        <taxon>Hypocreales</taxon>
        <taxon>Cordycipitaceae</taxon>
        <taxon>Cordyceps</taxon>
    </lineage>
</organism>
<dbReference type="Pfam" id="PF08240">
    <property type="entry name" value="ADH_N"/>
    <property type="match status" value="1"/>
</dbReference>
<dbReference type="RefSeq" id="XP_006672711.1">
    <property type="nucleotide sequence ID" value="XM_006672648.1"/>
</dbReference>
<keyword evidence="10" id="KW-1185">Reference proteome</keyword>
<dbReference type="CDD" id="cd12148">
    <property type="entry name" value="fungal_TF_MHR"/>
    <property type="match status" value="1"/>
</dbReference>
<dbReference type="OMA" id="FMDDFGW"/>
<dbReference type="Gene3D" id="3.40.50.720">
    <property type="entry name" value="NAD(P)-binding Rossmann-like Domain"/>
    <property type="match status" value="1"/>
</dbReference>
<dbReference type="InParanoid" id="G3JQ04"/>
<dbReference type="InterPro" id="IPR051089">
    <property type="entry name" value="prtT"/>
</dbReference>
<dbReference type="HOGENOM" id="CLU_016015_0_0_1"/>
<dbReference type="SUPFAM" id="SSF50129">
    <property type="entry name" value="GroES-like"/>
    <property type="match status" value="1"/>
</dbReference>
<dbReference type="InterPro" id="IPR011032">
    <property type="entry name" value="GroES-like_sf"/>
</dbReference>
<sequence length="795" mass="88097">MQFGDIDVLQIIRTELSGFTGGDISMRKGIYPDQVAAPLTPGYCLVGTVSKLGDFCKELQVGDTVAVLTKYNVQAEYVNQPEEYCVKILGGLDHRQVTGLICDWSTAYAMVKEVANVAERQRVFIHGMSGGVGTGVMILAKLAGAEVYGTASLRNNHLIRSYGAHSFVYPDKKWMDAMKGWGGAHAVFDALDFESFDESYGILKLEQLEQELRSIKQVVHPHGTDAADLKWTPPSPRAPFQNATESYSRSFAQPVPQTPTPLSEPSAAAAPPSARLSEQRPKTGPTQARMLGKHRVSGDDIDWYFDKFLQCFHPALPILRKRDPDECYEASSTLFWVVIYVTCRRYTTDRVFFRALVDYVEEDISKTLIDPAMGLETAHAALFLCAWPLPTIRLLTDSSTTYISIVMTGIMMIGVHTGRGSHKQFCVGTRKTRVFSDEEAASTWMACCVLAQKISTTSGHPPPSIQHDDTQCRASLDSPFWTDLISMFDLYRFLNRFHSAMAVHASSRGQAPISEVTRWEQEFEALRPAIFQSNTDLLRVLSLSALLEIQTFYFSANPDATTHVQRLYYLRAFRTARSLISTVLDLESRSQFLTHATNQIFRSLVDAACIVTAILYSTSAPPDVAPNDANLLAQHAAAAIHRCSVEEGDLPHRIGVIVETFWHVRHLIPRIETGPRAWSHRLGVGMSFWCLELFKRGLCAAQKNSETAAAANRANDLIHGHRSTRQNPARSTEPASENDVPSSTGPQPAPTSVGQSSNMLLPMTMSADPFQEIDWSMFTDDFGWIGDDGVLLGLP</sequence>
<dbReference type="SMART" id="SM00829">
    <property type="entry name" value="PKS_ER"/>
    <property type="match status" value="1"/>
</dbReference>
<evidence type="ECO:0000256" key="5">
    <source>
        <dbReference type="ARBA" id="ARBA00023163"/>
    </source>
</evidence>
<feature type="compositionally biased region" description="Low complexity" evidence="7">
    <location>
        <begin position="260"/>
        <end position="276"/>
    </location>
</feature>
<accession>G3JQ04</accession>
<gene>
    <name evidence="9" type="ORF">CCM_07507</name>
</gene>
<comment type="subcellular location">
    <subcellularLocation>
        <location evidence="1">Nucleus</location>
    </subcellularLocation>
</comment>
<comment type="pathway">
    <text evidence="2">Secondary metabolite biosynthesis.</text>
</comment>
<keyword evidence="5" id="KW-0804">Transcription</keyword>
<keyword evidence="4" id="KW-0238">DNA-binding</keyword>
<dbReference type="GeneID" id="18169518"/>
<dbReference type="GO" id="GO:0016491">
    <property type="term" value="F:oxidoreductase activity"/>
    <property type="evidence" value="ECO:0007669"/>
    <property type="project" value="InterPro"/>
</dbReference>
<feature type="compositionally biased region" description="Polar residues" evidence="7">
    <location>
        <begin position="241"/>
        <end position="251"/>
    </location>
</feature>
<dbReference type="InterPro" id="IPR020843">
    <property type="entry name" value="ER"/>
</dbReference>
<dbReference type="OrthoDB" id="2341546at2759"/>
<dbReference type="InterPro" id="IPR036291">
    <property type="entry name" value="NAD(P)-bd_dom_sf"/>
</dbReference>
<dbReference type="PANTHER" id="PTHR31845:SF21">
    <property type="entry name" value="REGULATORY PROTEIN LEU3"/>
    <property type="match status" value="1"/>
</dbReference>
<evidence type="ECO:0000259" key="8">
    <source>
        <dbReference type="SMART" id="SM00829"/>
    </source>
</evidence>
<evidence type="ECO:0000256" key="2">
    <source>
        <dbReference type="ARBA" id="ARBA00005179"/>
    </source>
</evidence>
<keyword evidence="6" id="KW-0539">Nucleus</keyword>
<dbReference type="SUPFAM" id="SSF51735">
    <property type="entry name" value="NAD(P)-binding Rossmann-fold domains"/>
    <property type="match status" value="1"/>
</dbReference>
<evidence type="ECO:0000313" key="10">
    <source>
        <dbReference type="Proteomes" id="UP000001610"/>
    </source>
</evidence>
<dbReference type="VEuPathDB" id="FungiDB:CCM_07507"/>
<evidence type="ECO:0000313" key="9">
    <source>
        <dbReference type="EMBL" id="EGX89255.1"/>
    </source>
</evidence>
<keyword evidence="3" id="KW-0805">Transcription regulation</keyword>
<proteinExistence type="predicted"/>
<dbReference type="EMBL" id="JH126404">
    <property type="protein sequence ID" value="EGX89255.1"/>
    <property type="molecule type" value="Genomic_DNA"/>
</dbReference>
<dbReference type="GO" id="GO:0005634">
    <property type="term" value="C:nucleus"/>
    <property type="evidence" value="ECO:0007669"/>
    <property type="project" value="UniProtKB-SubCell"/>
</dbReference>
<evidence type="ECO:0000256" key="7">
    <source>
        <dbReference type="SAM" id="MobiDB-lite"/>
    </source>
</evidence>
<feature type="region of interest" description="Disordered" evidence="7">
    <location>
        <begin position="224"/>
        <end position="288"/>
    </location>
</feature>
<feature type="compositionally biased region" description="Polar residues" evidence="7">
    <location>
        <begin position="725"/>
        <end position="757"/>
    </location>
</feature>
<evidence type="ECO:0000256" key="3">
    <source>
        <dbReference type="ARBA" id="ARBA00023015"/>
    </source>
</evidence>
<feature type="region of interest" description="Disordered" evidence="7">
    <location>
        <begin position="717"/>
        <end position="757"/>
    </location>
</feature>
<dbReference type="KEGG" id="cmt:CCM_07507"/>
<reference evidence="9 10" key="1">
    <citation type="journal article" date="2011" name="Genome Biol.">
        <title>Genome sequence of the insect pathogenic fungus Cordyceps militaris, a valued traditional Chinese medicine.</title>
        <authorList>
            <person name="Zheng P."/>
            <person name="Xia Y."/>
            <person name="Xiao G."/>
            <person name="Xiong C."/>
            <person name="Hu X."/>
            <person name="Zhang S."/>
            <person name="Zheng H."/>
            <person name="Huang Y."/>
            <person name="Zhou Y."/>
            <person name="Wang S."/>
            <person name="Zhao G.P."/>
            <person name="Liu X."/>
            <person name="St Leger R.J."/>
            <person name="Wang C."/>
        </authorList>
    </citation>
    <scope>NUCLEOTIDE SEQUENCE [LARGE SCALE GENOMIC DNA]</scope>
    <source>
        <strain evidence="9 10">CM01</strain>
    </source>
</reference>
<evidence type="ECO:0000256" key="1">
    <source>
        <dbReference type="ARBA" id="ARBA00004123"/>
    </source>
</evidence>
<dbReference type="PANTHER" id="PTHR31845">
    <property type="entry name" value="FINGER DOMAIN PROTEIN, PUTATIVE-RELATED"/>
    <property type="match status" value="1"/>
</dbReference>